<dbReference type="InterPro" id="IPR029035">
    <property type="entry name" value="DHS-like_NAD/FAD-binding_dom"/>
</dbReference>
<proteinExistence type="predicted"/>
<dbReference type="HOGENOM" id="CLU_023643_3_0_0"/>
<dbReference type="EMBL" id="CP001823">
    <property type="protein sequence ID" value="ACZ37763.1"/>
    <property type="molecule type" value="Genomic_DNA"/>
</dbReference>
<reference evidence="7" key="1">
    <citation type="submission" date="2009-11" db="EMBL/GenBank/DDBJ databases">
        <title>The complete chromosome 1 of Sphaerobacter thermophilus DSM 20745.</title>
        <authorList>
            <person name="Lucas S."/>
            <person name="Copeland A."/>
            <person name="Lapidus A."/>
            <person name="Glavina del Rio T."/>
            <person name="Dalin E."/>
            <person name="Tice H."/>
            <person name="Bruce D."/>
            <person name="Goodwin L."/>
            <person name="Pitluck S."/>
            <person name="Kyrpides N."/>
            <person name="Mavromatis K."/>
            <person name="Ivanova N."/>
            <person name="Mikhailova N."/>
            <person name="LaButti K.M."/>
            <person name="Clum A."/>
            <person name="Sun H.I."/>
            <person name="Brettin T."/>
            <person name="Detter J.C."/>
            <person name="Han C."/>
            <person name="Larimer F."/>
            <person name="Land M."/>
            <person name="Hauser L."/>
            <person name="Markowitz V."/>
            <person name="Cheng J.F."/>
            <person name="Hugenholtz P."/>
            <person name="Woyke T."/>
            <person name="Wu D."/>
            <person name="Steenblock K."/>
            <person name="Schneider S."/>
            <person name="Pukall R."/>
            <person name="Goeker M."/>
            <person name="Klenk H.P."/>
            <person name="Eisen J.A."/>
        </authorList>
    </citation>
    <scope>NUCLEOTIDE SEQUENCE [LARGE SCALE GENOMIC DNA]</scope>
    <source>
        <strain evidence="7">ATCC 49802 / DSM 20745 / S 6022</strain>
    </source>
</reference>
<dbReference type="InterPro" id="IPR026591">
    <property type="entry name" value="Sirtuin_cat_small_dom_sf"/>
</dbReference>
<feature type="domain" description="Deacetylase sirtuin-type" evidence="5">
    <location>
        <begin position="12"/>
        <end position="263"/>
    </location>
</feature>
<dbReference type="Pfam" id="PF02146">
    <property type="entry name" value="SIR2"/>
    <property type="match status" value="1"/>
</dbReference>
<organism evidence="6 7">
    <name type="scientific">Sphaerobacter thermophilus (strain ATCC 49802 / DSM 20745 / KCCM 41009 / NCIMB 13125 / S 6022)</name>
    <dbReference type="NCBI Taxonomy" id="479434"/>
    <lineage>
        <taxon>Bacteria</taxon>
        <taxon>Pseudomonadati</taxon>
        <taxon>Thermomicrobiota</taxon>
        <taxon>Thermomicrobia</taxon>
        <taxon>Sphaerobacterales</taxon>
        <taxon>Sphaerobacterineae</taxon>
        <taxon>Sphaerobacteraceae</taxon>
        <taxon>Sphaerobacter</taxon>
    </lineage>
</organism>
<evidence type="ECO:0000256" key="4">
    <source>
        <dbReference type="PROSITE-ProRule" id="PRU00236"/>
    </source>
</evidence>
<dbReference type="Proteomes" id="UP000002027">
    <property type="component" value="Chromosome 1"/>
</dbReference>
<dbReference type="PROSITE" id="PS50305">
    <property type="entry name" value="SIRTUIN"/>
    <property type="match status" value="1"/>
</dbReference>
<dbReference type="KEGG" id="sti:Sthe_0324"/>
<dbReference type="InterPro" id="IPR003000">
    <property type="entry name" value="Sirtuin"/>
</dbReference>
<evidence type="ECO:0000259" key="5">
    <source>
        <dbReference type="PROSITE" id="PS50305"/>
    </source>
</evidence>
<dbReference type="PANTHER" id="PTHR11085:SF10">
    <property type="entry name" value="NAD-DEPENDENT PROTEIN DEACYLASE SIRTUIN-5, MITOCHONDRIAL-RELATED"/>
    <property type="match status" value="1"/>
</dbReference>
<dbReference type="CDD" id="cd01407">
    <property type="entry name" value="SIR2-fam"/>
    <property type="match status" value="1"/>
</dbReference>
<evidence type="ECO:0000256" key="1">
    <source>
        <dbReference type="ARBA" id="ARBA00012928"/>
    </source>
</evidence>
<feature type="active site" description="Proton acceptor" evidence="4">
    <location>
        <position position="135"/>
    </location>
</feature>
<keyword evidence="4" id="KW-0479">Metal-binding</keyword>
<dbReference type="STRING" id="479434.Sthe_0324"/>
<dbReference type="GO" id="GO:0046872">
    <property type="term" value="F:metal ion binding"/>
    <property type="evidence" value="ECO:0007669"/>
    <property type="project" value="UniProtKB-KW"/>
</dbReference>
<gene>
    <name evidence="6" type="ordered locus">Sthe_0324</name>
</gene>
<feature type="binding site" evidence="4">
    <location>
        <position position="143"/>
    </location>
    <ligand>
        <name>Zn(2+)</name>
        <dbReference type="ChEBI" id="CHEBI:29105"/>
    </ligand>
</feature>
<dbReference type="SUPFAM" id="SSF52467">
    <property type="entry name" value="DHS-like NAD/FAD-binding domain"/>
    <property type="match status" value="1"/>
</dbReference>
<dbReference type="PANTHER" id="PTHR11085">
    <property type="entry name" value="NAD-DEPENDENT PROTEIN DEACYLASE SIRTUIN-5, MITOCHONDRIAL-RELATED"/>
    <property type="match status" value="1"/>
</dbReference>
<protein>
    <recommendedName>
        <fullName evidence="1">protein acetyllysine N-acetyltransferase</fullName>
        <ecNumber evidence="1">2.3.1.286</ecNumber>
    </recommendedName>
</protein>
<dbReference type="GO" id="GO:0070403">
    <property type="term" value="F:NAD+ binding"/>
    <property type="evidence" value="ECO:0007669"/>
    <property type="project" value="InterPro"/>
</dbReference>
<feature type="binding site" evidence="4">
    <location>
        <position position="169"/>
    </location>
    <ligand>
        <name>Zn(2+)</name>
        <dbReference type="ChEBI" id="CHEBI:29105"/>
    </ligand>
</feature>
<keyword evidence="7" id="KW-1185">Reference proteome</keyword>
<dbReference type="InterPro" id="IPR026590">
    <property type="entry name" value="Ssirtuin_cat_dom"/>
</dbReference>
<evidence type="ECO:0000256" key="2">
    <source>
        <dbReference type="ARBA" id="ARBA00022679"/>
    </source>
</evidence>
<dbReference type="AlphaFoldDB" id="D1C702"/>
<dbReference type="GO" id="GO:0017136">
    <property type="term" value="F:histone deacetylase activity, NAD-dependent"/>
    <property type="evidence" value="ECO:0007669"/>
    <property type="project" value="TreeGrafter"/>
</dbReference>
<keyword evidence="3" id="KW-0520">NAD</keyword>
<dbReference type="FunCoup" id="D1C702">
    <property type="interactions" value="362"/>
</dbReference>
<accession>D1C702</accession>
<dbReference type="eggNOG" id="COG0846">
    <property type="taxonomic scope" value="Bacteria"/>
</dbReference>
<evidence type="ECO:0000313" key="6">
    <source>
        <dbReference type="EMBL" id="ACZ37763.1"/>
    </source>
</evidence>
<dbReference type="InParanoid" id="D1C702"/>
<evidence type="ECO:0000313" key="7">
    <source>
        <dbReference type="Proteomes" id="UP000002027"/>
    </source>
</evidence>
<dbReference type="EC" id="2.3.1.286" evidence="1"/>
<keyword evidence="2" id="KW-0808">Transferase</keyword>
<reference evidence="6 7" key="2">
    <citation type="journal article" date="2010" name="Stand. Genomic Sci.">
        <title>Complete genome sequence of Desulfohalobium retbaense type strain (HR(100)).</title>
        <authorList>
            <person name="Spring S."/>
            <person name="Nolan M."/>
            <person name="Lapidus A."/>
            <person name="Glavina Del Rio T."/>
            <person name="Copeland A."/>
            <person name="Tice H."/>
            <person name="Cheng J.F."/>
            <person name="Lucas S."/>
            <person name="Land M."/>
            <person name="Chen F."/>
            <person name="Bruce D."/>
            <person name="Goodwin L."/>
            <person name="Pitluck S."/>
            <person name="Ivanova N."/>
            <person name="Mavromatis K."/>
            <person name="Mikhailova N."/>
            <person name="Pati A."/>
            <person name="Chen A."/>
            <person name="Palaniappan K."/>
            <person name="Hauser L."/>
            <person name="Chang Y.J."/>
            <person name="Jeffries C.D."/>
            <person name="Munk C."/>
            <person name="Kiss H."/>
            <person name="Chain P."/>
            <person name="Han C."/>
            <person name="Brettin T."/>
            <person name="Detter J.C."/>
            <person name="Schuler E."/>
            <person name="Goker M."/>
            <person name="Rohde M."/>
            <person name="Bristow J."/>
            <person name="Eisen J.A."/>
            <person name="Markowitz V."/>
            <person name="Hugenholtz P."/>
            <person name="Kyrpides N.C."/>
            <person name="Klenk H.P."/>
        </authorList>
    </citation>
    <scope>NUCLEOTIDE SEQUENCE [LARGE SCALE GENOMIC DNA]</scope>
    <source>
        <strain evidence="7">ATCC 49802 / DSM 20745 / S 6022</strain>
    </source>
</reference>
<feature type="binding site" evidence="4">
    <location>
        <position position="166"/>
    </location>
    <ligand>
        <name>Zn(2+)</name>
        <dbReference type="ChEBI" id="CHEBI:29105"/>
    </ligand>
</feature>
<keyword evidence="4" id="KW-0862">Zinc</keyword>
<feature type="binding site" evidence="4">
    <location>
        <position position="146"/>
    </location>
    <ligand>
        <name>Zn(2+)</name>
        <dbReference type="ChEBI" id="CHEBI:29105"/>
    </ligand>
</feature>
<dbReference type="Gene3D" id="3.40.50.1220">
    <property type="entry name" value="TPP-binding domain"/>
    <property type="match status" value="1"/>
</dbReference>
<dbReference type="InterPro" id="IPR050134">
    <property type="entry name" value="NAD-dep_sirtuin_deacylases"/>
</dbReference>
<evidence type="ECO:0000256" key="3">
    <source>
        <dbReference type="ARBA" id="ARBA00023027"/>
    </source>
</evidence>
<name>D1C702_SPHTD</name>
<dbReference type="Gene3D" id="3.30.1600.10">
    <property type="entry name" value="SIR2/SIRT2 'Small Domain"/>
    <property type="match status" value="1"/>
</dbReference>
<sequence>MHEMTSTRATLTEQQRETLEALAGEIRVRRPVVAFTGAGISTESGIPDYRGPNGLWKRVRPTTFREFLNDPEVRAAYWRRRRERYPQMVQVEPNAGHLALVRLQEAGLLSTIITQNIDGLHQRAGADPESVIELHGTVHEIRCLECERRFPAAEFPLPEGDEEPVCPVCGGIVKEATISFGESLVADDLRRALEIARDCELMLVVGSSLQVNPAAKVPLIAAQQGAVLAIINREPTPLDPLADFVVQASAGAALSYVADLLTG</sequence>